<dbReference type="Gene3D" id="1.10.10.10">
    <property type="entry name" value="Winged helix-like DNA-binding domain superfamily/Winged helix DNA-binding domain"/>
    <property type="match status" value="1"/>
</dbReference>
<dbReference type="OrthoDB" id="9150024at2"/>
<dbReference type="SUPFAM" id="SSF88946">
    <property type="entry name" value="Sigma2 domain of RNA polymerase sigma factors"/>
    <property type="match status" value="1"/>
</dbReference>
<dbReference type="PANTHER" id="PTHR43133">
    <property type="entry name" value="RNA POLYMERASE ECF-TYPE SIGMA FACTO"/>
    <property type="match status" value="1"/>
</dbReference>
<dbReference type="CDD" id="cd06171">
    <property type="entry name" value="Sigma70_r4"/>
    <property type="match status" value="1"/>
</dbReference>
<evidence type="ECO:0000256" key="4">
    <source>
        <dbReference type="ARBA" id="ARBA00023163"/>
    </source>
</evidence>
<proteinExistence type="inferred from homology"/>
<sequence>MNLSELNSGTSNDNLLWKQFLSGDRVAFEKLMTSHFSVLFHYGTKFSKDKEWIKDCIQDLFLQLWERRSNLSEDIAVKPYLMASLRRRMHRTMSHIRLSDDTPESNQHLFEIEFSIEDKFIQTESSHVQSQRIKLLLDSLPKRQKEVIYLKFFQDMDREQIATIMEIAPQTASNLLQMAIKQLKIHWKAEFITLFLLFFFF</sequence>
<dbReference type="GO" id="GO:0006352">
    <property type="term" value="P:DNA-templated transcription initiation"/>
    <property type="evidence" value="ECO:0007669"/>
    <property type="project" value="InterPro"/>
</dbReference>
<keyword evidence="8" id="KW-1185">Reference proteome</keyword>
<evidence type="ECO:0000256" key="3">
    <source>
        <dbReference type="ARBA" id="ARBA00023082"/>
    </source>
</evidence>
<dbReference type="InterPro" id="IPR007627">
    <property type="entry name" value="RNA_pol_sigma70_r2"/>
</dbReference>
<dbReference type="Pfam" id="PF04542">
    <property type="entry name" value="Sigma70_r2"/>
    <property type="match status" value="1"/>
</dbReference>
<dbReference type="InterPro" id="IPR013249">
    <property type="entry name" value="RNA_pol_sigma70_r4_t2"/>
</dbReference>
<evidence type="ECO:0000259" key="6">
    <source>
        <dbReference type="Pfam" id="PF08281"/>
    </source>
</evidence>
<dbReference type="GO" id="GO:0016987">
    <property type="term" value="F:sigma factor activity"/>
    <property type="evidence" value="ECO:0007669"/>
    <property type="project" value="UniProtKB-KW"/>
</dbReference>
<evidence type="ECO:0000259" key="5">
    <source>
        <dbReference type="Pfam" id="PF04542"/>
    </source>
</evidence>
<dbReference type="InterPro" id="IPR014284">
    <property type="entry name" value="RNA_pol_sigma-70_dom"/>
</dbReference>
<dbReference type="Pfam" id="PF08281">
    <property type="entry name" value="Sigma70_r4_2"/>
    <property type="match status" value="1"/>
</dbReference>
<dbReference type="Gene3D" id="1.10.1740.10">
    <property type="match status" value="1"/>
</dbReference>
<dbReference type="InterPro" id="IPR013324">
    <property type="entry name" value="RNA_pol_sigma_r3/r4-like"/>
</dbReference>
<reference evidence="7 8" key="1">
    <citation type="submission" date="2016-10" db="EMBL/GenBank/DDBJ databases">
        <authorList>
            <person name="de Groot N.N."/>
        </authorList>
    </citation>
    <scope>NUCLEOTIDE SEQUENCE [LARGE SCALE GENOMIC DNA]</scope>
    <source>
        <strain evidence="8">E92,LMG 26720,CCM 7988</strain>
    </source>
</reference>
<evidence type="ECO:0000256" key="1">
    <source>
        <dbReference type="ARBA" id="ARBA00010641"/>
    </source>
</evidence>
<dbReference type="RefSeq" id="WP_092018983.1">
    <property type="nucleotide sequence ID" value="NZ_FOXH01000014.1"/>
</dbReference>
<dbReference type="EMBL" id="FOXH01000014">
    <property type="protein sequence ID" value="SFQ30810.1"/>
    <property type="molecule type" value="Genomic_DNA"/>
</dbReference>
<comment type="similarity">
    <text evidence="1">Belongs to the sigma-70 factor family. ECF subfamily.</text>
</comment>
<feature type="domain" description="RNA polymerase sigma-70 region 2" evidence="5">
    <location>
        <begin position="32"/>
        <end position="91"/>
    </location>
</feature>
<keyword evidence="2" id="KW-0805">Transcription regulation</keyword>
<evidence type="ECO:0000313" key="8">
    <source>
        <dbReference type="Proteomes" id="UP000199306"/>
    </source>
</evidence>
<dbReference type="SUPFAM" id="SSF88659">
    <property type="entry name" value="Sigma3 and sigma4 domains of RNA polymerase sigma factors"/>
    <property type="match status" value="1"/>
</dbReference>
<name>A0A1I5XFS7_9BACT</name>
<protein>
    <submittedName>
        <fullName evidence="7">RNA polymerase sigma factor, sigma-70 family</fullName>
    </submittedName>
</protein>
<evidence type="ECO:0000313" key="7">
    <source>
        <dbReference type="EMBL" id="SFQ30810.1"/>
    </source>
</evidence>
<dbReference type="AlphaFoldDB" id="A0A1I5XFS7"/>
<dbReference type="NCBIfam" id="TIGR02937">
    <property type="entry name" value="sigma70-ECF"/>
    <property type="match status" value="1"/>
</dbReference>
<dbReference type="InterPro" id="IPR039425">
    <property type="entry name" value="RNA_pol_sigma-70-like"/>
</dbReference>
<dbReference type="STRING" id="1079859.SAMN04515674_114116"/>
<dbReference type="Proteomes" id="UP000199306">
    <property type="component" value="Unassembled WGS sequence"/>
</dbReference>
<dbReference type="InterPro" id="IPR013325">
    <property type="entry name" value="RNA_pol_sigma_r2"/>
</dbReference>
<evidence type="ECO:0000256" key="2">
    <source>
        <dbReference type="ARBA" id="ARBA00023015"/>
    </source>
</evidence>
<accession>A0A1I5XFS7</accession>
<feature type="domain" description="RNA polymerase sigma factor 70 region 4 type 2" evidence="6">
    <location>
        <begin position="131"/>
        <end position="183"/>
    </location>
</feature>
<dbReference type="GO" id="GO:0003677">
    <property type="term" value="F:DNA binding"/>
    <property type="evidence" value="ECO:0007669"/>
    <property type="project" value="InterPro"/>
</dbReference>
<dbReference type="InterPro" id="IPR036388">
    <property type="entry name" value="WH-like_DNA-bd_sf"/>
</dbReference>
<keyword evidence="4" id="KW-0804">Transcription</keyword>
<organism evidence="7 8">
    <name type="scientific">Pseudarcicella hirudinis</name>
    <dbReference type="NCBI Taxonomy" id="1079859"/>
    <lineage>
        <taxon>Bacteria</taxon>
        <taxon>Pseudomonadati</taxon>
        <taxon>Bacteroidota</taxon>
        <taxon>Cytophagia</taxon>
        <taxon>Cytophagales</taxon>
        <taxon>Flectobacillaceae</taxon>
        <taxon>Pseudarcicella</taxon>
    </lineage>
</organism>
<gene>
    <name evidence="7" type="ORF">SAMN04515674_114116</name>
</gene>
<dbReference type="PANTHER" id="PTHR43133:SF46">
    <property type="entry name" value="RNA POLYMERASE SIGMA-70 FACTOR ECF SUBFAMILY"/>
    <property type="match status" value="1"/>
</dbReference>
<keyword evidence="3" id="KW-0731">Sigma factor</keyword>